<dbReference type="Proteomes" id="UP000326354">
    <property type="component" value="Chromosome"/>
</dbReference>
<dbReference type="EMBL" id="AP019860">
    <property type="protein sequence ID" value="BBM84066.1"/>
    <property type="molecule type" value="Genomic_DNA"/>
</dbReference>
<keyword evidence="3" id="KW-1185">Reference proteome</keyword>
<proteinExistence type="predicted"/>
<sequence>MEDFVFVLSAFEVSDNISFLLSIFGSVVALISLYYSRFKLGKLKALPIKVYAAQPLNSGDNRLVKLVFPVTFINNGAVTRAVNDMRVRVAVPGEKDLILDWRYEYKEVSLLQDIGIGHFPAQPTIKPYESINRIYGFQSDDEGGASVAAMEKHEEAQKHAAFLEYYDHKNRWQVLNQFCVIYNGRRKWEMDYDRINCVV</sequence>
<evidence type="ECO:0000256" key="1">
    <source>
        <dbReference type="SAM" id="Phobius"/>
    </source>
</evidence>
<reference evidence="2 3" key="1">
    <citation type="submission" date="2019-08" db="EMBL/GenBank/DDBJ databases">
        <title>Complete genome sequence of Candidatus Uab amorphum.</title>
        <authorList>
            <person name="Shiratori T."/>
            <person name="Suzuki S."/>
            <person name="Kakizawa Y."/>
            <person name="Ishida K."/>
        </authorList>
    </citation>
    <scope>NUCLEOTIDE SEQUENCE [LARGE SCALE GENOMIC DNA]</scope>
    <source>
        <strain evidence="2 3">SRT547</strain>
    </source>
</reference>
<keyword evidence="1" id="KW-0472">Membrane</keyword>
<dbReference type="RefSeq" id="WP_151968244.1">
    <property type="nucleotide sequence ID" value="NZ_AP019860.1"/>
</dbReference>
<dbReference type="KEGG" id="uam:UABAM_02422"/>
<name>A0A5S9F2X2_UABAM</name>
<gene>
    <name evidence="2" type="ORF">UABAM_02422</name>
</gene>
<evidence type="ECO:0000313" key="3">
    <source>
        <dbReference type="Proteomes" id="UP000326354"/>
    </source>
</evidence>
<dbReference type="AlphaFoldDB" id="A0A5S9F2X2"/>
<keyword evidence="1" id="KW-0812">Transmembrane</keyword>
<feature type="transmembrane region" description="Helical" evidence="1">
    <location>
        <begin position="17"/>
        <end position="35"/>
    </location>
</feature>
<evidence type="ECO:0000313" key="2">
    <source>
        <dbReference type="EMBL" id="BBM84066.1"/>
    </source>
</evidence>
<protein>
    <submittedName>
        <fullName evidence="2">Uncharacterized protein</fullName>
    </submittedName>
</protein>
<organism evidence="2 3">
    <name type="scientific">Uabimicrobium amorphum</name>
    <dbReference type="NCBI Taxonomy" id="2596890"/>
    <lineage>
        <taxon>Bacteria</taxon>
        <taxon>Pseudomonadati</taxon>
        <taxon>Planctomycetota</taxon>
        <taxon>Candidatus Uabimicrobiia</taxon>
        <taxon>Candidatus Uabimicrobiales</taxon>
        <taxon>Candidatus Uabimicrobiaceae</taxon>
        <taxon>Candidatus Uabimicrobium</taxon>
    </lineage>
</organism>
<accession>A0A5S9F2X2</accession>
<keyword evidence="1" id="KW-1133">Transmembrane helix</keyword>